<name>T0GC76_9SPHN</name>
<dbReference type="RefSeq" id="WP_021246660.1">
    <property type="nucleotide sequence ID" value="NZ_ATIB01000086.1"/>
</dbReference>
<dbReference type="GO" id="GO:0032787">
    <property type="term" value="P:monocarboxylic acid metabolic process"/>
    <property type="evidence" value="ECO:0007669"/>
    <property type="project" value="UniProtKB-ARBA"/>
</dbReference>
<dbReference type="InterPro" id="IPR002347">
    <property type="entry name" value="SDR_fam"/>
</dbReference>
<dbReference type="InterPro" id="IPR036291">
    <property type="entry name" value="NAD(P)-bd_dom_sf"/>
</dbReference>
<reference evidence="4 5" key="1">
    <citation type="journal article" date="2013" name="Genome Announc.">
        <title>Draft Genome Sequence of a Hexachlorocyclohexane-Degrading Bacterium, Sphingobium baderi Strain LL03T.</title>
        <authorList>
            <person name="Kaur J."/>
            <person name="Verma H."/>
            <person name="Tripathi C."/>
            <person name="Khurana J.P."/>
            <person name="Lal R."/>
        </authorList>
    </citation>
    <scope>NUCLEOTIDE SEQUENCE [LARGE SCALE GENOMIC DNA]</scope>
    <source>
        <strain evidence="4 5">LL03</strain>
    </source>
</reference>
<dbReference type="InterPro" id="IPR020904">
    <property type="entry name" value="Sc_DH/Rdtase_CS"/>
</dbReference>
<dbReference type="AlphaFoldDB" id="T0GC76"/>
<comment type="caution">
    <text evidence="4">The sequence shown here is derived from an EMBL/GenBank/DDBJ whole genome shotgun (WGS) entry which is preliminary data.</text>
</comment>
<dbReference type="eggNOG" id="COG1028">
    <property type="taxonomic scope" value="Bacteria"/>
</dbReference>
<dbReference type="OrthoDB" id="9793325at2"/>
<keyword evidence="5" id="KW-1185">Reference proteome</keyword>
<dbReference type="SUPFAM" id="SSF51735">
    <property type="entry name" value="NAD(P)-binding Rossmann-fold domains"/>
    <property type="match status" value="1"/>
</dbReference>
<comment type="similarity">
    <text evidence="1 3">Belongs to the short-chain dehydrogenases/reductases (SDR) family.</text>
</comment>
<sequence length="271" mass="27915">MDLGLSGKQALVTGSSAGIGLAIARTLAAEGVRICIHGRDAARCTAIVEDVVANGGSATMVVADVDADGAPARIADAALGQLGAVDILVNNVGGRVRSGMSVDWFAIPPALWTETYARNVTFAVELIHRLAGPMRTRRWGRIINVASVVATHPSGGVGEYSAAKNGLVNLSLGLSKALAGSGVTVNSVSPGLIQTGAADKWLAATARDRGFGDDLKAAEQWVLSNSLRQTVHRWGMPQDIAYAVCMLASPSADFLNGINLHVDGGATQAVH</sequence>
<dbReference type="PANTHER" id="PTHR42879:SF2">
    <property type="entry name" value="3-OXOACYL-[ACYL-CARRIER-PROTEIN] REDUCTASE FABG"/>
    <property type="match status" value="1"/>
</dbReference>
<evidence type="ECO:0000256" key="3">
    <source>
        <dbReference type="RuleBase" id="RU000363"/>
    </source>
</evidence>
<dbReference type="PRINTS" id="PR00080">
    <property type="entry name" value="SDRFAMILY"/>
</dbReference>
<organism evidence="4 5">
    <name type="scientific">Sphingobium baderi LL03</name>
    <dbReference type="NCBI Taxonomy" id="1114964"/>
    <lineage>
        <taxon>Bacteria</taxon>
        <taxon>Pseudomonadati</taxon>
        <taxon>Pseudomonadota</taxon>
        <taxon>Alphaproteobacteria</taxon>
        <taxon>Sphingomonadales</taxon>
        <taxon>Sphingomonadaceae</taxon>
        <taxon>Sphingobium</taxon>
    </lineage>
</organism>
<evidence type="ECO:0000256" key="2">
    <source>
        <dbReference type="ARBA" id="ARBA00051383"/>
    </source>
</evidence>
<dbReference type="PRINTS" id="PR00081">
    <property type="entry name" value="GDHRDH"/>
</dbReference>
<comment type="catalytic activity">
    <reaction evidence="2">
        <text>2,5-dichlorocyclohexa-2,5-dien-1,4-diol + NAD(+) = 2,5-dichlorohydroquinone + NADH + H(+)</text>
        <dbReference type="Rhea" id="RHEA:15741"/>
        <dbReference type="ChEBI" id="CHEBI:15378"/>
        <dbReference type="ChEBI" id="CHEBI:27545"/>
        <dbReference type="ChEBI" id="CHEBI:28975"/>
        <dbReference type="ChEBI" id="CHEBI:57540"/>
        <dbReference type="ChEBI" id="CHEBI:57945"/>
    </reaction>
</comment>
<dbReference type="CDD" id="cd05233">
    <property type="entry name" value="SDR_c"/>
    <property type="match status" value="1"/>
</dbReference>
<dbReference type="FunFam" id="3.40.50.720:FF:000084">
    <property type="entry name" value="Short-chain dehydrogenase reductase"/>
    <property type="match status" value="1"/>
</dbReference>
<dbReference type="PANTHER" id="PTHR42879">
    <property type="entry name" value="3-OXOACYL-(ACYL-CARRIER-PROTEIN) REDUCTASE"/>
    <property type="match status" value="1"/>
</dbReference>
<dbReference type="PATRIC" id="fig|1114964.3.peg.4045"/>
<dbReference type="Gene3D" id="3.40.50.720">
    <property type="entry name" value="NAD(P)-binding Rossmann-like Domain"/>
    <property type="match status" value="1"/>
</dbReference>
<gene>
    <name evidence="4" type="ORF">L485_20610</name>
</gene>
<evidence type="ECO:0000313" key="4">
    <source>
        <dbReference type="EMBL" id="EQA97662.1"/>
    </source>
</evidence>
<evidence type="ECO:0000256" key="1">
    <source>
        <dbReference type="ARBA" id="ARBA00006484"/>
    </source>
</evidence>
<evidence type="ECO:0008006" key="6">
    <source>
        <dbReference type="Google" id="ProtNLM"/>
    </source>
</evidence>
<protein>
    <recommendedName>
        <fullName evidence="6">3-oxoacyl-ACP reductase</fullName>
    </recommendedName>
</protein>
<dbReference type="PROSITE" id="PS00061">
    <property type="entry name" value="ADH_SHORT"/>
    <property type="match status" value="1"/>
</dbReference>
<dbReference type="Proteomes" id="UP000015524">
    <property type="component" value="Unassembled WGS sequence"/>
</dbReference>
<accession>T0GC76</accession>
<evidence type="ECO:0000313" key="5">
    <source>
        <dbReference type="Proteomes" id="UP000015524"/>
    </source>
</evidence>
<dbReference type="EMBL" id="ATIB01000086">
    <property type="protein sequence ID" value="EQA97662.1"/>
    <property type="molecule type" value="Genomic_DNA"/>
</dbReference>
<proteinExistence type="inferred from homology"/>
<dbReference type="Pfam" id="PF00106">
    <property type="entry name" value="adh_short"/>
    <property type="match status" value="1"/>
</dbReference>
<dbReference type="InterPro" id="IPR050259">
    <property type="entry name" value="SDR"/>
</dbReference>